<evidence type="ECO:0000256" key="1">
    <source>
        <dbReference type="ARBA" id="ARBA00004236"/>
    </source>
</evidence>
<comment type="caution">
    <text evidence="10">The sequence shown here is derived from an EMBL/GenBank/DDBJ whole genome shotgun (WGS) entry which is preliminary data.</text>
</comment>
<keyword evidence="6" id="KW-0325">Glycoprotein</keyword>
<dbReference type="GO" id="GO:0030334">
    <property type="term" value="P:regulation of cell migration"/>
    <property type="evidence" value="ECO:0007669"/>
    <property type="project" value="InterPro"/>
</dbReference>
<feature type="chain" id="PRO_5043957387" description="Thy-1 membrane glycoprotein" evidence="9">
    <location>
        <begin position="27"/>
        <end position="162"/>
    </location>
</feature>
<dbReference type="InterPro" id="IPR036179">
    <property type="entry name" value="Ig-like_dom_sf"/>
</dbReference>
<dbReference type="Gene3D" id="2.60.40.10">
    <property type="entry name" value="Immunoglobulins"/>
    <property type="match status" value="1"/>
</dbReference>
<evidence type="ECO:0000313" key="11">
    <source>
        <dbReference type="Proteomes" id="UP001479290"/>
    </source>
</evidence>
<keyword evidence="2" id="KW-1003">Cell membrane</keyword>
<feature type="signal peptide" evidence="9">
    <location>
        <begin position="1"/>
        <end position="26"/>
    </location>
</feature>
<evidence type="ECO:0000256" key="6">
    <source>
        <dbReference type="ARBA" id="ARBA00023180"/>
    </source>
</evidence>
<evidence type="ECO:0000256" key="2">
    <source>
        <dbReference type="ARBA" id="ARBA00022475"/>
    </source>
</evidence>
<dbReference type="GO" id="GO:0045121">
    <property type="term" value="C:membrane raft"/>
    <property type="evidence" value="ECO:0007669"/>
    <property type="project" value="TreeGrafter"/>
</dbReference>
<reference evidence="10 11" key="1">
    <citation type="submission" date="2024-05" db="EMBL/GenBank/DDBJ databases">
        <title>A high-quality chromosomal-level genome assembly of Topmouth culter (Culter alburnus).</title>
        <authorList>
            <person name="Zhao H."/>
        </authorList>
    </citation>
    <scope>NUCLEOTIDE SEQUENCE [LARGE SCALE GENOMIC DNA]</scope>
    <source>
        <strain evidence="10">CATC2023</strain>
        <tissue evidence="10">Muscle</tissue>
    </source>
</reference>
<keyword evidence="4" id="KW-0472">Membrane</keyword>
<sequence>MQMCSVVRMMCYTAFATLFLLGVATGQTSLQISSCLTKNQNLEMSCKFTPASGSSLQKTCYYMTENQLIASTNSSSIPDSNFKNRANISIVDNTCKLSLTGFSADKPKNYTCFIKQTASPVSVYATVDKSTLQTCSAWCVVQHSGAALLLAILTFPLLSELL</sequence>
<dbReference type="GO" id="GO:0030425">
    <property type="term" value="C:dendrite"/>
    <property type="evidence" value="ECO:0007669"/>
    <property type="project" value="TreeGrafter"/>
</dbReference>
<keyword evidence="7" id="KW-0449">Lipoprotein</keyword>
<evidence type="ECO:0000256" key="4">
    <source>
        <dbReference type="ARBA" id="ARBA00023136"/>
    </source>
</evidence>
<keyword evidence="8" id="KW-0393">Immunoglobulin domain</keyword>
<keyword evidence="3 9" id="KW-0732">Signal</keyword>
<evidence type="ECO:0000313" key="10">
    <source>
        <dbReference type="EMBL" id="KAK9974972.1"/>
    </source>
</evidence>
<dbReference type="GO" id="GO:0051894">
    <property type="term" value="P:positive regulation of focal adhesion assembly"/>
    <property type="evidence" value="ECO:0007669"/>
    <property type="project" value="TreeGrafter"/>
</dbReference>
<dbReference type="GO" id="GO:0043209">
    <property type="term" value="C:myelin sheath"/>
    <property type="evidence" value="ECO:0007669"/>
    <property type="project" value="TreeGrafter"/>
</dbReference>
<dbReference type="PANTHER" id="PTHR19226">
    <property type="entry name" value="THY-1 MEMBRANE GLYCOPROTEIN"/>
    <property type="match status" value="1"/>
</dbReference>
<evidence type="ECO:0000256" key="5">
    <source>
        <dbReference type="ARBA" id="ARBA00023157"/>
    </source>
</evidence>
<dbReference type="PANTHER" id="PTHR19226:SF2">
    <property type="entry name" value="THY-1 MEMBRANE GLYCOPROTEIN"/>
    <property type="match status" value="1"/>
</dbReference>
<accession>A0AAW2ANF8</accession>
<dbReference type="GO" id="GO:0009897">
    <property type="term" value="C:external side of plasma membrane"/>
    <property type="evidence" value="ECO:0007669"/>
    <property type="project" value="TreeGrafter"/>
</dbReference>
<organism evidence="10 11">
    <name type="scientific">Culter alburnus</name>
    <name type="common">Topmouth culter</name>
    <dbReference type="NCBI Taxonomy" id="194366"/>
    <lineage>
        <taxon>Eukaryota</taxon>
        <taxon>Metazoa</taxon>
        <taxon>Chordata</taxon>
        <taxon>Craniata</taxon>
        <taxon>Vertebrata</taxon>
        <taxon>Euteleostomi</taxon>
        <taxon>Actinopterygii</taxon>
        <taxon>Neopterygii</taxon>
        <taxon>Teleostei</taxon>
        <taxon>Ostariophysi</taxon>
        <taxon>Cypriniformes</taxon>
        <taxon>Xenocyprididae</taxon>
        <taxon>Xenocypridinae</taxon>
        <taxon>Culter</taxon>
    </lineage>
</organism>
<evidence type="ECO:0000256" key="8">
    <source>
        <dbReference type="ARBA" id="ARBA00023319"/>
    </source>
</evidence>
<name>A0AAW2ANF8_CULAL</name>
<dbReference type="GO" id="GO:0005178">
    <property type="term" value="F:integrin binding"/>
    <property type="evidence" value="ECO:0007669"/>
    <property type="project" value="InterPro"/>
</dbReference>
<evidence type="ECO:0008006" key="12">
    <source>
        <dbReference type="Google" id="ProtNLM"/>
    </source>
</evidence>
<dbReference type="GO" id="GO:0007155">
    <property type="term" value="P:cell adhesion"/>
    <property type="evidence" value="ECO:0007669"/>
    <property type="project" value="InterPro"/>
</dbReference>
<keyword evidence="11" id="KW-1185">Reference proteome</keyword>
<dbReference type="InterPro" id="IPR033292">
    <property type="entry name" value="THY1"/>
</dbReference>
<dbReference type="SUPFAM" id="SSF48726">
    <property type="entry name" value="Immunoglobulin"/>
    <property type="match status" value="1"/>
</dbReference>
<dbReference type="InterPro" id="IPR013783">
    <property type="entry name" value="Ig-like_fold"/>
</dbReference>
<dbReference type="AlphaFoldDB" id="A0AAW2ANF8"/>
<dbReference type="GO" id="GO:0007229">
    <property type="term" value="P:integrin-mediated signaling pathway"/>
    <property type="evidence" value="ECO:0007669"/>
    <property type="project" value="TreeGrafter"/>
</dbReference>
<comment type="subcellular location">
    <subcellularLocation>
        <location evidence="1">Cell membrane</location>
    </subcellularLocation>
</comment>
<evidence type="ECO:0000256" key="3">
    <source>
        <dbReference type="ARBA" id="ARBA00022729"/>
    </source>
</evidence>
<dbReference type="Proteomes" id="UP001479290">
    <property type="component" value="Unassembled WGS sequence"/>
</dbReference>
<gene>
    <name evidence="10" type="ORF">ABG768_023036</name>
</gene>
<evidence type="ECO:0000256" key="9">
    <source>
        <dbReference type="SAM" id="SignalP"/>
    </source>
</evidence>
<dbReference type="GO" id="GO:0005096">
    <property type="term" value="F:GTPase activator activity"/>
    <property type="evidence" value="ECO:0007669"/>
    <property type="project" value="TreeGrafter"/>
</dbReference>
<dbReference type="EMBL" id="JAWDJR010000005">
    <property type="protein sequence ID" value="KAK9974972.1"/>
    <property type="molecule type" value="Genomic_DNA"/>
</dbReference>
<dbReference type="GO" id="GO:0005925">
    <property type="term" value="C:focal adhesion"/>
    <property type="evidence" value="ECO:0007669"/>
    <property type="project" value="TreeGrafter"/>
</dbReference>
<keyword evidence="5" id="KW-1015">Disulfide bond</keyword>
<protein>
    <recommendedName>
        <fullName evidence="12">Thy-1 membrane glycoprotein</fullName>
    </recommendedName>
</protein>
<evidence type="ECO:0000256" key="7">
    <source>
        <dbReference type="ARBA" id="ARBA00023288"/>
    </source>
</evidence>
<proteinExistence type="predicted"/>